<dbReference type="Pfam" id="PF25876">
    <property type="entry name" value="HH_MFP_RND"/>
    <property type="match status" value="1"/>
</dbReference>
<dbReference type="Pfam" id="PF25917">
    <property type="entry name" value="BSH_RND"/>
    <property type="match status" value="1"/>
</dbReference>
<evidence type="ECO:0000256" key="1">
    <source>
        <dbReference type="ARBA" id="ARBA00009477"/>
    </source>
</evidence>
<feature type="domain" description="CusB-like beta-barrel" evidence="6">
    <location>
        <begin position="209"/>
        <end position="278"/>
    </location>
</feature>
<dbReference type="Proteomes" id="UP000199603">
    <property type="component" value="Unassembled WGS sequence"/>
</dbReference>
<dbReference type="OrthoDB" id="5730196at2"/>
<feature type="domain" description="Multidrug resistance protein MdtA-like barrel-sandwich hybrid" evidence="5">
    <location>
        <begin position="63"/>
        <end position="197"/>
    </location>
</feature>
<dbReference type="SUPFAM" id="SSF111369">
    <property type="entry name" value="HlyD-like secretion proteins"/>
    <property type="match status" value="1"/>
</dbReference>
<feature type="domain" description="Multidrug resistance protein MdtA-like alpha-helical hairpin" evidence="4">
    <location>
        <begin position="103"/>
        <end position="171"/>
    </location>
</feature>
<dbReference type="InterPro" id="IPR058625">
    <property type="entry name" value="MdtA-like_BSH"/>
</dbReference>
<dbReference type="Gene3D" id="2.40.420.20">
    <property type="match status" value="1"/>
</dbReference>
<dbReference type="AlphaFoldDB" id="A0A1G6Y9L8"/>
<dbReference type="PROSITE" id="PS51257">
    <property type="entry name" value="PROKAR_LIPOPROTEIN"/>
    <property type="match status" value="1"/>
</dbReference>
<dbReference type="InterPro" id="IPR058792">
    <property type="entry name" value="Beta-barrel_RND_2"/>
</dbReference>
<comment type="similarity">
    <text evidence="1">Belongs to the membrane fusion protein (MFP) (TC 8.A.1) family.</text>
</comment>
<dbReference type="STRING" id="265719.SAMN04488509_10941"/>
<evidence type="ECO:0000313" key="7">
    <source>
        <dbReference type="EMBL" id="SDD86941.1"/>
    </source>
</evidence>
<feature type="signal peptide" evidence="3">
    <location>
        <begin position="1"/>
        <end position="22"/>
    </location>
</feature>
<evidence type="ECO:0000313" key="8">
    <source>
        <dbReference type="Proteomes" id="UP000199603"/>
    </source>
</evidence>
<evidence type="ECO:0000256" key="2">
    <source>
        <dbReference type="SAM" id="Coils"/>
    </source>
</evidence>
<dbReference type="NCBIfam" id="TIGR01730">
    <property type="entry name" value="RND_mfp"/>
    <property type="match status" value="1"/>
</dbReference>
<dbReference type="Gene3D" id="2.40.50.100">
    <property type="match status" value="1"/>
</dbReference>
<dbReference type="Gene3D" id="2.40.30.170">
    <property type="match status" value="1"/>
</dbReference>
<dbReference type="InterPro" id="IPR058624">
    <property type="entry name" value="MdtA-like_HH"/>
</dbReference>
<gene>
    <name evidence="7" type="ORF">SAMN04488509_10941</name>
</gene>
<dbReference type="EMBL" id="FNAG01000009">
    <property type="protein sequence ID" value="SDD86941.1"/>
    <property type="molecule type" value="Genomic_DNA"/>
</dbReference>
<dbReference type="RefSeq" id="WP_091243916.1">
    <property type="nucleotide sequence ID" value="NZ_FNAG01000009.1"/>
</dbReference>
<dbReference type="PANTHER" id="PTHR30469">
    <property type="entry name" value="MULTIDRUG RESISTANCE PROTEIN MDTA"/>
    <property type="match status" value="1"/>
</dbReference>
<sequence>MRPTPLPIALALAAALSLSACGSEAPLAPRSPATPDIELIAVAPDSAVRERVWDGVVEAVHSATLSAQTGGRVLELPFDVNDYVKAGDVVVRFTDVEQQSAQRQARAALAAAQAAASEAEAEFKRISEIYERRLVSRAQLDQATARRDATRAQLESAQAAVKAASETLDYTVVRAPYSGIVTERFVEVGETVRPGQPLIAGLSLDRLRLQVRVPQSDVEAIRGNGRAFLLLDDGRRVEAEKVTVFPYADPATHSFSVRVDLPEAETGLSPGMAAKVAFVVGEDERLLLPVSSLVKRSEVTAAYVVGEAGLALRQLRLGHRIGERIEVLSGLNDGEQVAADPVAAGLWLEQQRRERSDG</sequence>
<dbReference type="PANTHER" id="PTHR30469:SF18">
    <property type="entry name" value="RESISTANCE-NODULATION-CELL DIVISION (RND) EFFLUX MEMBRANE FUSION PROTEIN-RELATED"/>
    <property type="match status" value="1"/>
</dbReference>
<dbReference type="GO" id="GO:1990281">
    <property type="term" value="C:efflux pump complex"/>
    <property type="evidence" value="ECO:0007669"/>
    <property type="project" value="TreeGrafter"/>
</dbReference>
<feature type="chain" id="PRO_5011718178" evidence="3">
    <location>
        <begin position="23"/>
        <end position="358"/>
    </location>
</feature>
<reference evidence="7 8" key="1">
    <citation type="submission" date="2016-10" db="EMBL/GenBank/DDBJ databases">
        <authorList>
            <person name="de Groot N.N."/>
        </authorList>
    </citation>
    <scope>NUCLEOTIDE SEQUENCE [LARGE SCALE GENOMIC DNA]</scope>
    <source>
        <strain evidence="7 8">DSM 16957</strain>
    </source>
</reference>
<dbReference type="InterPro" id="IPR006143">
    <property type="entry name" value="RND_pump_MFP"/>
</dbReference>
<keyword evidence="2" id="KW-0175">Coiled coil</keyword>
<accession>A0A1G6Y9L8</accession>
<dbReference type="Gene3D" id="1.10.287.470">
    <property type="entry name" value="Helix hairpin bin"/>
    <property type="match status" value="1"/>
</dbReference>
<protein>
    <submittedName>
        <fullName evidence="7">RND family efflux transporter, MFP subunit</fullName>
    </submittedName>
</protein>
<proteinExistence type="inferred from homology"/>
<keyword evidence="3" id="KW-0732">Signal</keyword>
<evidence type="ECO:0000256" key="3">
    <source>
        <dbReference type="SAM" id="SignalP"/>
    </source>
</evidence>
<evidence type="ECO:0000259" key="5">
    <source>
        <dbReference type="Pfam" id="PF25917"/>
    </source>
</evidence>
<dbReference type="Pfam" id="PF25954">
    <property type="entry name" value="Beta-barrel_RND_2"/>
    <property type="match status" value="1"/>
</dbReference>
<keyword evidence="8" id="KW-1185">Reference proteome</keyword>
<evidence type="ECO:0000259" key="4">
    <source>
        <dbReference type="Pfam" id="PF25876"/>
    </source>
</evidence>
<dbReference type="GO" id="GO:0015562">
    <property type="term" value="F:efflux transmembrane transporter activity"/>
    <property type="evidence" value="ECO:0007669"/>
    <property type="project" value="TreeGrafter"/>
</dbReference>
<feature type="coiled-coil region" evidence="2">
    <location>
        <begin position="102"/>
        <end position="167"/>
    </location>
</feature>
<evidence type="ECO:0000259" key="6">
    <source>
        <dbReference type="Pfam" id="PF25954"/>
    </source>
</evidence>
<organism evidence="7 8">
    <name type="scientific">Aquimonas voraii</name>
    <dbReference type="NCBI Taxonomy" id="265719"/>
    <lineage>
        <taxon>Bacteria</taxon>
        <taxon>Pseudomonadati</taxon>
        <taxon>Pseudomonadota</taxon>
        <taxon>Gammaproteobacteria</taxon>
        <taxon>Lysobacterales</taxon>
        <taxon>Lysobacteraceae</taxon>
        <taxon>Aquimonas</taxon>
    </lineage>
</organism>
<name>A0A1G6Y9L8_9GAMM</name>